<evidence type="ECO:0000313" key="2">
    <source>
        <dbReference type="Proteomes" id="UP001062846"/>
    </source>
</evidence>
<organism evidence="1 2">
    <name type="scientific">Rhododendron molle</name>
    <name type="common">Chinese azalea</name>
    <name type="synonym">Azalea mollis</name>
    <dbReference type="NCBI Taxonomy" id="49168"/>
    <lineage>
        <taxon>Eukaryota</taxon>
        <taxon>Viridiplantae</taxon>
        <taxon>Streptophyta</taxon>
        <taxon>Embryophyta</taxon>
        <taxon>Tracheophyta</taxon>
        <taxon>Spermatophyta</taxon>
        <taxon>Magnoliopsida</taxon>
        <taxon>eudicotyledons</taxon>
        <taxon>Gunneridae</taxon>
        <taxon>Pentapetalae</taxon>
        <taxon>asterids</taxon>
        <taxon>Ericales</taxon>
        <taxon>Ericaceae</taxon>
        <taxon>Ericoideae</taxon>
        <taxon>Rhodoreae</taxon>
        <taxon>Rhododendron</taxon>
    </lineage>
</organism>
<reference evidence="1" key="1">
    <citation type="submission" date="2022-02" db="EMBL/GenBank/DDBJ databases">
        <title>Plant Genome Project.</title>
        <authorList>
            <person name="Zhang R.-G."/>
        </authorList>
    </citation>
    <scope>NUCLEOTIDE SEQUENCE</scope>
    <source>
        <strain evidence="1">AT1</strain>
    </source>
</reference>
<protein>
    <submittedName>
        <fullName evidence="1">Uncharacterized protein</fullName>
    </submittedName>
</protein>
<evidence type="ECO:0000313" key="1">
    <source>
        <dbReference type="EMBL" id="KAI8525175.1"/>
    </source>
</evidence>
<dbReference type="EMBL" id="CM046400">
    <property type="protein sequence ID" value="KAI8525175.1"/>
    <property type="molecule type" value="Genomic_DNA"/>
</dbReference>
<accession>A0ACC0L8X7</accession>
<gene>
    <name evidence="1" type="ORF">RHMOL_Rhmol13G0208600</name>
</gene>
<name>A0ACC0L8X7_RHOML</name>
<keyword evidence="2" id="KW-1185">Reference proteome</keyword>
<sequence length="359" mass="38815">MEAFLLAVLTLTLTLLVNRTACQLEIHFYRNSCPLAEAIVHTVSRQLFAADPTLPAGLLRLQFHDCWTRGCDGSVLIDSTADNIAEKEAPPNLTLRGFNEIDTIKAAVEAQCPGIVSCADILAMAVREGCNFTGASAYDLLTGRLDGTISKMEEVNMPGPSFSIEQALQSFQAKGYTLDDMITLLGGHSMGFAHCGFFLDRLYNFLGTGEADPTMDPGTHQFLTSNCPISLETNTNVSADPKVNINQNTSTPFLLTNSFYQGLLNKKAVLQLDQELAFNATTLAVVIDYITKPDTWRKKFAKAMIKMTTEEVLPAGEVGEIRFNCRVVNNPSPAAAPVNNPSPPAPPVNNPSLAPAPGF</sequence>
<proteinExistence type="predicted"/>
<comment type="caution">
    <text evidence="1">The sequence shown here is derived from an EMBL/GenBank/DDBJ whole genome shotgun (WGS) entry which is preliminary data.</text>
</comment>
<dbReference type="Proteomes" id="UP001062846">
    <property type="component" value="Chromosome 13"/>
</dbReference>